<keyword evidence="1" id="KW-0460">Magnesium</keyword>
<evidence type="ECO:0000313" key="3">
    <source>
        <dbReference type="Proteomes" id="UP000183447"/>
    </source>
</evidence>
<sequence length="243" mass="25757">MDAVPPISDAIRAKLGRVAVPTVVSLLWRKGFKNTLMFHPKPLNPRAVRFIGPAYTVRTVPVREDLVEAQASGSRPNLQARSVDEIPAGAVLAVAMDGETRTAFMGDIMTTHLLVKGVSGVVLDGGVSDTAAISNIELPLFCMGGAATPVTSHRFVHDLNVPVGIDGVLVCPGDVLMSDANGVVCIPRHVAEEIAEAAAERELLEEFVVGKVRNGAPLAGTYPPNAETMAEYEAWRAARGDQN</sequence>
<accession>A0A1K2HWE9</accession>
<dbReference type="Pfam" id="PF03737">
    <property type="entry name" value="RraA-like"/>
    <property type="match status" value="1"/>
</dbReference>
<dbReference type="PANTHER" id="PTHR33254:SF16">
    <property type="entry name" value="BLR3842 PROTEIN"/>
    <property type="match status" value="1"/>
</dbReference>
<feature type="binding site" evidence="1">
    <location>
        <begin position="106"/>
        <end position="109"/>
    </location>
    <ligand>
        <name>substrate</name>
    </ligand>
</feature>
<name>A0A1K2HWE9_9HYPH</name>
<protein>
    <submittedName>
        <fullName evidence="2">Regulator of RNase E activity RraA</fullName>
    </submittedName>
</protein>
<dbReference type="STRING" id="665118.SAMN02983003_1598"/>
<gene>
    <name evidence="2" type="ORF">SAMN02983003_1598</name>
</gene>
<dbReference type="RefSeq" id="WP_072340634.1">
    <property type="nucleotide sequence ID" value="NZ_FPKU01000001.1"/>
</dbReference>
<feature type="binding site" evidence="1">
    <location>
        <position position="129"/>
    </location>
    <ligand>
        <name>Mg(2+)</name>
        <dbReference type="ChEBI" id="CHEBI:18420"/>
    </ligand>
</feature>
<dbReference type="Proteomes" id="UP000183447">
    <property type="component" value="Unassembled WGS sequence"/>
</dbReference>
<evidence type="ECO:0000313" key="2">
    <source>
        <dbReference type="EMBL" id="SFZ83356.1"/>
    </source>
</evidence>
<organism evidence="2 3">
    <name type="scientific">Devosia enhydra</name>
    <dbReference type="NCBI Taxonomy" id="665118"/>
    <lineage>
        <taxon>Bacteria</taxon>
        <taxon>Pseudomonadati</taxon>
        <taxon>Pseudomonadota</taxon>
        <taxon>Alphaproteobacteria</taxon>
        <taxon>Hyphomicrobiales</taxon>
        <taxon>Devosiaceae</taxon>
        <taxon>Devosia</taxon>
    </lineage>
</organism>
<keyword evidence="1" id="KW-0479">Metal-binding</keyword>
<comment type="cofactor">
    <cofactor evidence="1">
        <name>Mg(2+)</name>
        <dbReference type="ChEBI" id="CHEBI:18420"/>
    </cofactor>
</comment>
<dbReference type="InterPro" id="IPR005493">
    <property type="entry name" value="RraA/RraA-like"/>
</dbReference>
<dbReference type="InterPro" id="IPR036704">
    <property type="entry name" value="RraA/RraA-like_sf"/>
</dbReference>
<dbReference type="CDD" id="cd16841">
    <property type="entry name" value="RraA_family"/>
    <property type="match status" value="1"/>
</dbReference>
<reference evidence="2 3" key="1">
    <citation type="submission" date="2016-11" db="EMBL/GenBank/DDBJ databases">
        <authorList>
            <person name="Jaros S."/>
            <person name="Januszkiewicz K."/>
            <person name="Wedrychowicz H."/>
        </authorList>
    </citation>
    <scope>NUCLEOTIDE SEQUENCE [LARGE SCALE GENOMIC DNA]</scope>
    <source>
        <strain evidence="2 3">ATCC 23634</strain>
    </source>
</reference>
<dbReference type="GO" id="GO:0046872">
    <property type="term" value="F:metal ion binding"/>
    <property type="evidence" value="ECO:0007669"/>
    <property type="project" value="UniProtKB-KW"/>
</dbReference>
<dbReference type="PANTHER" id="PTHR33254">
    <property type="entry name" value="4-HYDROXY-4-METHYL-2-OXOGLUTARATE ALDOLASE 3-RELATED"/>
    <property type="match status" value="1"/>
</dbReference>
<dbReference type="Gene3D" id="3.50.30.40">
    <property type="entry name" value="Ribonuclease E inhibitor RraA/RraA-like"/>
    <property type="match status" value="1"/>
</dbReference>
<proteinExistence type="predicted"/>
<dbReference type="NCBIfam" id="NF006093">
    <property type="entry name" value="PRK08245.1"/>
    <property type="match status" value="1"/>
</dbReference>
<evidence type="ECO:0000256" key="1">
    <source>
        <dbReference type="PIRSR" id="PIRSR605493-1"/>
    </source>
</evidence>
<dbReference type="AlphaFoldDB" id="A0A1K2HWE9"/>
<dbReference type="EMBL" id="FPKU01000001">
    <property type="protein sequence ID" value="SFZ83356.1"/>
    <property type="molecule type" value="Genomic_DNA"/>
</dbReference>
<dbReference type="SUPFAM" id="SSF89562">
    <property type="entry name" value="RraA-like"/>
    <property type="match status" value="1"/>
</dbReference>
<keyword evidence="3" id="KW-1185">Reference proteome</keyword>